<keyword evidence="3" id="KW-1185">Reference proteome</keyword>
<dbReference type="PANTHER" id="PTHR19328:SF75">
    <property type="entry name" value="ALDOSE SUGAR DEHYDROGENASE YLII"/>
    <property type="match status" value="1"/>
</dbReference>
<evidence type="ECO:0000313" key="2">
    <source>
        <dbReference type="EMBL" id="CAH0994315.1"/>
    </source>
</evidence>
<dbReference type="Pfam" id="PF07995">
    <property type="entry name" value="GSDH"/>
    <property type="match status" value="1"/>
</dbReference>
<dbReference type="InterPro" id="IPR012938">
    <property type="entry name" value="Glc/Sorbosone_DH"/>
</dbReference>
<gene>
    <name evidence="2" type="ORF">EMA8858_00424</name>
</gene>
<proteinExistence type="predicted"/>
<evidence type="ECO:0000259" key="1">
    <source>
        <dbReference type="Pfam" id="PF07995"/>
    </source>
</evidence>
<evidence type="ECO:0000313" key="3">
    <source>
        <dbReference type="Proteomes" id="UP000837932"/>
    </source>
</evidence>
<comment type="caution">
    <text evidence="2">The sequence shown here is derived from an EMBL/GenBank/DDBJ whole genome shotgun (WGS) entry which is preliminary data.</text>
</comment>
<dbReference type="SUPFAM" id="SSF50952">
    <property type="entry name" value="Soluble quinoprotein glucose dehydrogenase"/>
    <property type="match status" value="1"/>
</dbReference>
<dbReference type="RefSeq" id="WP_238804063.1">
    <property type="nucleotide sequence ID" value="NZ_CAKLPY010000001.1"/>
</dbReference>
<feature type="domain" description="Glucose/Sorbosone dehydrogenase" evidence="1">
    <location>
        <begin position="55"/>
        <end position="390"/>
    </location>
</feature>
<protein>
    <recommendedName>
        <fullName evidence="1">Glucose/Sorbosone dehydrogenase domain-containing protein</fullName>
    </recommendedName>
</protein>
<dbReference type="EMBL" id="CAKLPY010000001">
    <property type="protein sequence ID" value="CAH0994315.1"/>
    <property type="molecule type" value="Genomic_DNA"/>
</dbReference>
<dbReference type="InterPro" id="IPR011042">
    <property type="entry name" value="6-blade_b-propeller_TolB-like"/>
</dbReference>
<accession>A0ABM9AL54</accession>
<sequence length="396" mass="43457">MKKLNALIGLLSLVTFSCKVDSETPVGTTPATPVVVPIIADGYQSVLAFPKLSFTNPVDFTYANDGSNRLFVVEQNGFIQTFENNSSTEKVSVFLDIHNRVAAGGEMGLLGLAFHPNFKSNGYFFVNYTRNSPRRQTVISRFKANGLVADPSSEAILFTFDQPYTNHNGGQLAFGPDDYLYVATGDGGSGGDPQNNSQNRKNLLGKMLRIDVNSTEKGNYGIPKDNPYVGNTDDFREEIFAYGLRNPWRFSFDSVTKNLWVGDVGQNKIEEVDIVKKGGNYGWRIKEANNCFDATANCSQTDLIAPVWSYAQGSDGRSVTGGMVYRGKKLPEFIGKYICGDYVSGKIWALTYDGKTVTKSDFITNVSTVSTFGQDANGELYICDYSGGKIYSLAKK</sequence>
<organism evidence="2 3">
    <name type="scientific">Emticicia aquatica</name>
    <dbReference type="NCBI Taxonomy" id="1681835"/>
    <lineage>
        <taxon>Bacteria</taxon>
        <taxon>Pseudomonadati</taxon>
        <taxon>Bacteroidota</taxon>
        <taxon>Cytophagia</taxon>
        <taxon>Cytophagales</taxon>
        <taxon>Leadbetterellaceae</taxon>
        <taxon>Emticicia</taxon>
    </lineage>
</organism>
<dbReference type="Gene3D" id="2.120.10.30">
    <property type="entry name" value="TolB, C-terminal domain"/>
    <property type="match status" value="1"/>
</dbReference>
<dbReference type="InterPro" id="IPR011041">
    <property type="entry name" value="Quinoprot_gluc/sorb_DH_b-prop"/>
</dbReference>
<dbReference type="Proteomes" id="UP000837932">
    <property type="component" value="Unassembled WGS sequence"/>
</dbReference>
<name>A0ABM9AL54_9BACT</name>
<reference evidence="2" key="1">
    <citation type="submission" date="2021-12" db="EMBL/GenBank/DDBJ databases">
        <authorList>
            <person name="Rodrigo-Torres L."/>
            <person name="Arahal R. D."/>
            <person name="Lucena T."/>
        </authorList>
    </citation>
    <scope>NUCLEOTIDE SEQUENCE</scope>
    <source>
        <strain evidence="2">CECT 8858</strain>
    </source>
</reference>
<dbReference type="PROSITE" id="PS51257">
    <property type="entry name" value="PROKAR_LIPOPROTEIN"/>
    <property type="match status" value="1"/>
</dbReference>
<dbReference type="PANTHER" id="PTHR19328">
    <property type="entry name" value="HEDGEHOG-INTERACTING PROTEIN"/>
    <property type="match status" value="1"/>
</dbReference>